<evidence type="ECO:0000313" key="4">
    <source>
        <dbReference type="Proteomes" id="UP001162131"/>
    </source>
</evidence>
<dbReference type="Gene3D" id="1.10.472.10">
    <property type="entry name" value="Cyclin-like"/>
    <property type="match status" value="2"/>
</dbReference>
<keyword evidence="4" id="KW-1185">Reference proteome</keyword>
<dbReference type="SMART" id="SM00385">
    <property type="entry name" value="CYCLIN"/>
    <property type="match status" value="2"/>
</dbReference>
<dbReference type="CDD" id="cd20546">
    <property type="entry name" value="CYCLIN_SpCG1C_ScCTK2-like_rpt2"/>
    <property type="match status" value="1"/>
</dbReference>
<dbReference type="AlphaFoldDB" id="A0AAU9IHG2"/>
<evidence type="ECO:0000313" key="3">
    <source>
        <dbReference type="EMBL" id="CAG9311229.1"/>
    </source>
</evidence>
<evidence type="ECO:0000259" key="2">
    <source>
        <dbReference type="SMART" id="SM00385"/>
    </source>
</evidence>
<dbReference type="GO" id="GO:0016538">
    <property type="term" value="F:cyclin-dependent protein serine/threonine kinase regulator activity"/>
    <property type="evidence" value="ECO:0007669"/>
    <property type="project" value="InterPro"/>
</dbReference>
<dbReference type="Proteomes" id="UP001162131">
    <property type="component" value="Unassembled WGS sequence"/>
</dbReference>
<dbReference type="GO" id="GO:0006357">
    <property type="term" value="P:regulation of transcription by RNA polymerase II"/>
    <property type="evidence" value="ECO:0007669"/>
    <property type="project" value="InterPro"/>
</dbReference>
<reference evidence="3" key="1">
    <citation type="submission" date="2021-09" db="EMBL/GenBank/DDBJ databases">
        <authorList>
            <consortium name="AG Swart"/>
            <person name="Singh M."/>
            <person name="Singh A."/>
            <person name="Seah K."/>
            <person name="Emmerich C."/>
        </authorList>
    </citation>
    <scope>NUCLEOTIDE SEQUENCE</scope>
    <source>
        <strain evidence="3">ATCC30299</strain>
    </source>
</reference>
<accession>A0AAU9IHG2</accession>
<evidence type="ECO:0000256" key="1">
    <source>
        <dbReference type="RuleBase" id="RU000383"/>
    </source>
</evidence>
<name>A0AAU9IHG2_9CILI</name>
<dbReference type="InterPro" id="IPR013763">
    <property type="entry name" value="Cyclin-like_dom"/>
</dbReference>
<dbReference type="InterPro" id="IPR006671">
    <property type="entry name" value="Cyclin_N"/>
</dbReference>
<dbReference type="PANTHER" id="PTHR10026">
    <property type="entry name" value="CYCLIN"/>
    <property type="match status" value="1"/>
</dbReference>
<gene>
    <name evidence="3" type="ORF">BSTOLATCC_MIC3521</name>
</gene>
<feature type="domain" description="Cyclin-like" evidence="2">
    <location>
        <begin position="33"/>
        <end position="114"/>
    </location>
</feature>
<dbReference type="EMBL" id="CAJZBQ010000004">
    <property type="protein sequence ID" value="CAG9311229.1"/>
    <property type="molecule type" value="Genomic_DNA"/>
</dbReference>
<dbReference type="InterPro" id="IPR043198">
    <property type="entry name" value="Cyclin/Ssn8"/>
</dbReference>
<comment type="caution">
    <text evidence="3">The sequence shown here is derived from an EMBL/GenBank/DDBJ whole genome shotgun (WGS) entry which is preliminary data.</text>
</comment>
<sequence length="231" mass="25930">MELARSDSVLSCIKEPRLEPFKSVSDPLIQSLLFIRNLAIKLRLSQSCVATAQLYFHTIAVSNSYMKLDNLLLAGACLFLASKALEQPRHLEVVCRKFYEERSAIRISLNPRLQVPPLSESMLVGLKQSLLQYEFSVLEAICFNVEIPLPYPHISSFVASLDLSPYNKQDLLKIANNFANDSFRTSVLLRKDAENVAAACLYLASNYLGLGLQIVADQETVQTILELYKTQ</sequence>
<organism evidence="3 4">
    <name type="scientific">Blepharisma stoltei</name>
    <dbReference type="NCBI Taxonomy" id="1481888"/>
    <lineage>
        <taxon>Eukaryota</taxon>
        <taxon>Sar</taxon>
        <taxon>Alveolata</taxon>
        <taxon>Ciliophora</taxon>
        <taxon>Postciliodesmatophora</taxon>
        <taxon>Heterotrichea</taxon>
        <taxon>Heterotrichida</taxon>
        <taxon>Blepharismidae</taxon>
        <taxon>Blepharisma</taxon>
    </lineage>
</organism>
<dbReference type="Pfam" id="PF00134">
    <property type="entry name" value="Cyclin_N"/>
    <property type="match status" value="1"/>
</dbReference>
<feature type="domain" description="Cyclin-like" evidence="2">
    <location>
        <begin position="152"/>
        <end position="231"/>
    </location>
</feature>
<dbReference type="InterPro" id="IPR036915">
    <property type="entry name" value="Cyclin-like_sf"/>
</dbReference>
<keyword evidence="1" id="KW-0195">Cyclin</keyword>
<dbReference type="SUPFAM" id="SSF47954">
    <property type="entry name" value="Cyclin-like"/>
    <property type="match status" value="2"/>
</dbReference>
<proteinExistence type="inferred from homology"/>
<comment type="similarity">
    <text evidence="1">Belongs to the cyclin family.</text>
</comment>
<protein>
    <recommendedName>
        <fullName evidence="2">Cyclin-like domain-containing protein</fullName>
    </recommendedName>
</protein>